<keyword evidence="3" id="KW-0378">Hydrolase</keyword>
<feature type="signal peptide" evidence="6">
    <location>
        <begin position="1"/>
        <end position="22"/>
    </location>
</feature>
<evidence type="ECO:0000256" key="1">
    <source>
        <dbReference type="ARBA" id="ARBA00001947"/>
    </source>
</evidence>
<evidence type="ECO:0000256" key="3">
    <source>
        <dbReference type="ARBA" id="ARBA00022801"/>
    </source>
</evidence>
<dbReference type="KEGG" id="hadh:FRZ61_49060"/>
<keyword evidence="6" id="KW-0732">Signal</keyword>
<keyword evidence="8" id="KW-1185">Reference proteome</keyword>
<evidence type="ECO:0000256" key="5">
    <source>
        <dbReference type="ARBA" id="ARBA00024029"/>
    </source>
</evidence>
<dbReference type="Gene3D" id="3.40.50.10310">
    <property type="entry name" value="Creatininase"/>
    <property type="match status" value="1"/>
</dbReference>
<dbReference type="Proteomes" id="UP000325797">
    <property type="component" value="Chromosome"/>
</dbReference>
<dbReference type="SUPFAM" id="SSF102215">
    <property type="entry name" value="Creatininase"/>
    <property type="match status" value="1"/>
</dbReference>
<dbReference type="PANTHER" id="PTHR35005">
    <property type="entry name" value="3-DEHYDRO-SCYLLO-INOSOSE HYDROLASE"/>
    <property type="match status" value="1"/>
</dbReference>
<name>A0A5J6N7U0_9PROT</name>
<evidence type="ECO:0000256" key="6">
    <source>
        <dbReference type="SAM" id="SignalP"/>
    </source>
</evidence>
<dbReference type="InterPro" id="IPR003785">
    <property type="entry name" value="Creatininase/forma_Hydrolase"/>
</dbReference>
<evidence type="ECO:0000313" key="7">
    <source>
        <dbReference type="EMBL" id="QEX24963.1"/>
    </source>
</evidence>
<dbReference type="Pfam" id="PF02633">
    <property type="entry name" value="Creatininase"/>
    <property type="match status" value="1"/>
</dbReference>
<evidence type="ECO:0000256" key="2">
    <source>
        <dbReference type="ARBA" id="ARBA00022723"/>
    </source>
</evidence>
<keyword evidence="2" id="KW-0479">Metal-binding</keyword>
<evidence type="ECO:0008006" key="9">
    <source>
        <dbReference type="Google" id="ProtNLM"/>
    </source>
</evidence>
<feature type="chain" id="PRO_5023922157" description="Creatininase" evidence="6">
    <location>
        <begin position="23"/>
        <end position="269"/>
    </location>
</feature>
<dbReference type="InterPro" id="IPR024087">
    <property type="entry name" value="Creatininase-like_sf"/>
</dbReference>
<evidence type="ECO:0000256" key="4">
    <source>
        <dbReference type="ARBA" id="ARBA00022833"/>
    </source>
</evidence>
<gene>
    <name evidence="7" type="ORF">FRZ61_49060</name>
</gene>
<comment type="cofactor">
    <cofactor evidence="1">
        <name>Zn(2+)</name>
        <dbReference type="ChEBI" id="CHEBI:29105"/>
    </cofactor>
</comment>
<dbReference type="GO" id="GO:0046872">
    <property type="term" value="F:metal ion binding"/>
    <property type="evidence" value="ECO:0007669"/>
    <property type="project" value="UniProtKB-KW"/>
</dbReference>
<evidence type="ECO:0000313" key="8">
    <source>
        <dbReference type="Proteomes" id="UP000325797"/>
    </source>
</evidence>
<accession>A0A5J6N7U0</accession>
<proteinExistence type="inferred from homology"/>
<dbReference type="EMBL" id="CP042582">
    <property type="protein sequence ID" value="QEX24963.1"/>
    <property type="molecule type" value="Genomic_DNA"/>
</dbReference>
<reference evidence="7 8" key="1">
    <citation type="submission" date="2019-08" db="EMBL/GenBank/DDBJ databases">
        <title>Hyperibacter terrae gen. nov., sp. nov. and Hyperibacter viscosus sp. nov., two new members in the family Rhodospirillaceae isolated from the rhizosphere of Hypericum perforatum.</title>
        <authorList>
            <person name="Noviana Z."/>
        </authorList>
    </citation>
    <scope>NUCLEOTIDE SEQUENCE [LARGE SCALE GENOMIC DNA]</scope>
    <source>
        <strain evidence="7 8">R5959</strain>
    </source>
</reference>
<protein>
    <recommendedName>
        <fullName evidence="9">Creatininase</fullName>
    </recommendedName>
</protein>
<dbReference type="GO" id="GO:0016811">
    <property type="term" value="F:hydrolase activity, acting on carbon-nitrogen (but not peptide) bonds, in linear amides"/>
    <property type="evidence" value="ECO:0007669"/>
    <property type="project" value="TreeGrafter"/>
</dbReference>
<dbReference type="PANTHER" id="PTHR35005:SF1">
    <property type="entry name" value="2-AMINO-5-FORMYLAMINO-6-RIBOSYLAMINOPYRIMIDIN-4(3H)-ONE 5'-MONOPHOSPHATE DEFORMYLASE"/>
    <property type="match status" value="1"/>
</dbReference>
<keyword evidence="4" id="KW-0862">Zinc</keyword>
<dbReference type="RefSeq" id="WP_151120253.1">
    <property type="nucleotide sequence ID" value="NZ_CP042582.1"/>
</dbReference>
<organism evidence="7 8">
    <name type="scientific">Hypericibacter adhaerens</name>
    <dbReference type="NCBI Taxonomy" id="2602016"/>
    <lineage>
        <taxon>Bacteria</taxon>
        <taxon>Pseudomonadati</taxon>
        <taxon>Pseudomonadota</taxon>
        <taxon>Alphaproteobacteria</taxon>
        <taxon>Rhodospirillales</taxon>
        <taxon>Dongiaceae</taxon>
        <taxon>Hypericibacter</taxon>
    </lineage>
</organism>
<dbReference type="GO" id="GO:0009231">
    <property type="term" value="P:riboflavin biosynthetic process"/>
    <property type="evidence" value="ECO:0007669"/>
    <property type="project" value="TreeGrafter"/>
</dbReference>
<dbReference type="AlphaFoldDB" id="A0A5J6N7U0"/>
<dbReference type="OrthoDB" id="9801445at2"/>
<sequence>MHRGWAGLIAALCLLIAPLAQAATPDSVFLEDLTWTELRDAIAAGKTTILVPVGGTEQSGPAMALGKHNRRAHLLSDKIARALGNALVAPVIAYVPEGTIDPPSAHMRFPGTITLPDDLFEKTLEYAARSFKLHGFRDIVLLGDHGGYQKDLVAVAARLNREWAQTPVRVHALTAYYDVTQSDYVKALEARGYSEQEIGTHAGLADTSLMLALDPSLVRGDLLSAGGPYGRADGVYGDPRRSSAELGQIGVDLIVARTVKEIAKAVATR</sequence>
<comment type="similarity">
    <text evidence="5">Belongs to the creatininase superfamily.</text>
</comment>